<dbReference type="AlphaFoldDB" id="A0A9P8CQK3"/>
<evidence type="ECO:0000256" key="1">
    <source>
        <dbReference type="SAM" id="SignalP"/>
    </source>
</evidence>
<reference evidence="2" key="1">
    <citation type="journal article" date="2021" name="IMA Fungus">
        <title>Genomic characterization of three marine fungi, including Emericellopsis atlantica sp. nov. with signatures of a generalist lifestyle and marine biomass degradation.</title>
        <authorList>
            <person name="Hagestad O.C."/>
            <person name="Hou L."/>
            <person name="Andersen J.H."/>
            <person name="Hansen E.H."/>
            <person name="Altermark B."/>
            <person name="Li C."/>
            <person name="Kuhnert E."/>
            <person name="Cox R.J."/>
            <person name="Crous P.W."/>
            <person name="Spatafora J.W."/>
            <person name="Lail K."/>
            <person name="Amirebrahimi M."/>
            <person name="Lipzen A."/>
            <person name="Pangilinan J."/>
            <person name="Andreopoulos W."/>
            <person name="Hayes R.D."/>
            <person name="Ng V."/>
            <person name="Grigoriev I.V."/>
            <person name="Jackson S.A."/>
            <person name="Sutton T.D.S."/>
            <person name="Dobson A.D.W."/>
            <person name="Rama T."/>
        </authorList>
    </citation>
    <scope>NUCLEOTIDE SEQUENCE</scope>
    <source>
        <strain evidence="2">TS7</strain>
    </source>
</reference>
<proteinExistence type="predicted"/>
<accession>A0A9P8CQK3</accession>
<dbReference type="RefSeq" id="XP_046117755.1">
    <property type="nucleotide sequence ID" value="XM_046257569.1"/>
</dbReference>
<comment type="caution">
    <text evidence="2">The sequence shown here is derived from an EMBL/GenBank/DDBJ whole genome shotgun (WGS) entry which is preliminary data.</text>
</comment>
<dbReference type="OrthoDB" id="5596743at2759"/>
<keyword evidence="1" id="KW-0732">Signal</keyword>
<keyword evidence="3" id="KW-1185">Reference proteome</keyword>
<dbReference type="EMBL" id="MU251256">
    <property type="protein sequence ID" value="KAG9253831.1"/>
    <property type="molecule type" value="Genomic_DNA"/>
</dbReference>
<gene>
    <name evidence="2" type="ORF">F5Z01DRAFT_130944</name>
</gene>
<feature type="chain" id="PRO_5040252888" evidence="1">
    <location>
        <begin position="21"/>
        <end position="371"/>
    </location>
</feature>
<sequence>MKHFLSTLPLALSLVASVEALPQAAPQCSHNNCLRAVIAGSFPNRPTQADCSSFLRKTVTPAAYTETLWETVTPVTETATSYSTQVATELETVTVLETIDVTTQTVTATVTADPAIVRRDNGIDQQEKRQVTVQPSVMPTYATACRSVEAYSSACSCIGISPTTVTEATPTVTVTSTSTVTASTTIGLVETVTTTGTVAVTDTESRIVTTTTTKTVVAPPPWETFVVRAVGGRVNGQYVYSWQYDSTRNSFLQAFTSRAGATQYHMSSPDNNALMTEQNAQFGALDVSRAQGAFGATWMADAAIRQRDSLVTMGCHISEDDWELKCAYDTNQDSWYACPVNGRIVAQIGPPGFPTPSSWSCLPVKLYAERP</sequence>
<evidence type="ECO:0000313" key="3">
    <source>
        <dbReference type="Proteomes" id="UP000887229"/>
    </source>
</evidence>
<protein>
    <submittedName>
        <fullName evidence="2">Uncharacterized protein</fullName>
    </submittedName>
</protein>
<evidence type="ECO:0000313" key="2">
    <source>
        <dbReference type="EMBL" id="KAG9253831.1"/>
    </source>
</evidence>
<name>A0A9P8CQK3_9HYPO</name>
<organism evidence="2 3">
    <name type="scientific">Emericellopsis atlantica</name>
    <dbReference type="NCBI Taxonomy" id="2614577"/>
    <lineage>
        <taxon>Eukaryota</taxon>
        <taxon>Fungi</taxon>
        <taxon>Dikarya</taxon>
        <taxon>Ascomycota</taxon>
        <taxon>Pezizomycotina</taxon>
        <taxon>Sordariomycetes</taxon>
        <taxon>Hypocreomycetidae</taxon>
        <taxon>Hypocreales</taxon>
        <taxon>Bionectriaceae</taxon>
        <taxon>Emericellopsis</taxon>
    </lineage>
</organism>
<feature type="signal peptide" evidence="1">
    <location>
        <begin position="1"/>
        <end position="20"/>
    </location>
</feature>
<dbReference type="Proteomes" id="UP000887229">
    <property type="component" value="Unassembled WGS sequence"/>
</dbReference>
<dbReference type="GeneID" id="70288472"/>